<evidence type="ECO:0000313" key="3">
    <source>
        <dbReference type="Proteomes" id="UP000000637"/>
    </source>
</evidence>
<proteinExistence type="predicted"/>
<accession>A1R6W9</accession>
<evidence type="ECO:0008006" key="4">
    <source>
        <dbReference type="Google" id="ProtNLM"/>
    </source>
</evidence>
<dbReference type="HOGENOM" id="CLU_097054_2_0_11"/>
<dbReference type="EMBL" id="CP000474">
    <property type="protein sequence ID" value="ABM07841.1"/>
    <property type="molecule type" value="Genomic_DNA"/>
</dbReference>
<dbReference type="AlphaFoldDB" id="A1R6W9"/>
<protein>
    <recommendedName>
        <fullName evidence="4">Type II toxin-antitoxin system PemK/MazF family toxin</fullName>
    </recommendedName>
</protein>
<reference evidence="2 3" key="1">
    <citation type="journal article" date="2006" name="PLoS Genet.">
        <title>Secrets of soil survival revealed by the genome sequence of Arthrobacter aurescens TC1.</title>
        <authorList>
            <person name="Mongodin E.F."/>
            <person name="Shapir N."/>
            <person name="Daugherty S.C."/>
            <person name="DeBoy R.T."/>
            <person name="Emerson J.B."/>
            <person name="Shvartzbeyn A."/>
            <person name="Radune D."/>
            <person name="Vamathevan J."/>
            <person name="Riggs F."/>
            <person name="Grinberg V."/>
            <person name="Khouri H."/>
            <person name="Wackett L.P."/>
            <person name="Nelson K.E."/>
            <person name="Sadowsky M.J."/>
        </authorList>
    </citation>
    <scope>NUCLEOTIDE SEQUENCE [LARGE SCALE GENOMIC DNA]</scope>
    <source>
        <strain evidence="2 3">TC1</strain>
    </source>
</reference>
<name>A1R6W9_PAEAT</name>
<dbReference type="Proteomes" id="UP000000637">
    <property type="component" value="Chromosome"/>
</dbReference>
<dbReference type="eggNOG" id="COG2337">
    <property type="taxonomic scope" value="Bacteria"/>
</dbReference>
<dbReference type="KEGG" id="aau:AAur_2240"/>
<evidence type="ECO:0000313" key="2">
    <source>
        <dbReference type="EMBL" id="ABM07841.1"/>
    </source>
</evidence>
<dbReference type="RefSeq" id="WP_011774925.1">
    <property type="nucleotide sequence ID" value="NC_008711.1"/>
</dbReference>
<dbReference type="SUPFAM" id="SSF50118">
    <property type="entry name" value="Cell growth inhibitor/plasmid maintenance toxic component"/>
    <property type="match status" value="1"/>
</dbReference>
<organism evidence="2 3">
    <name type="scientific">Paenarthrobacter aurescens (strain TC1)</name>
    <dbReference type="NCBI Taxonomy" id="290340"/>
    <lineage>
        <taxon>Bacteria</taxon>
        <taxon>Bacillati</taxon>
        <taxon>Actinomycetota</taxon>
        <taxon>Actinomycetes</taxon>
        <taxon>Micrococcales</taxon>
        <taxon>Micrococcaceae</taxon>
        <taxon>Paenarthrobacter</taxon>
    </lineage>
</organism>
<keyword evidence="3" id="KW-1185">Reference proteome</keyword>
<sequence length="182" mass="19676">MAFDLRPLGKLLLRSFKALGGSRTNAGTPLGAPSSAPGNQSRRTAVGHPPGSYPGDFRGAVKVNYSPKPDGQPDPGEIVWSWVPYEEDHSRGKDRPVLLIGRDGGWLLGLMLTSKDHDNGNRADDYVDIGAGSWDRQGRASEINVGRIIRLDPEAIRREGAILGKTPFMEVSRAVRARHGGN</sequence>
<gene>
    <name evidence="2" type="ordered locus">AAur_2240</name>
</gene>
<feature type="region of interest" description="Disordered" evidence="1">
    <location>
        <begin position="23"/>
        <end position="75"/>
    </location>
</feature>
<dbReference type="OrthoDB" id="5184628at2"/>
<dbReference type="InterPro" id="IPR003477">
    <property type="entry name" value="PemK-like"/>
</dbReference>
<dbReference type="GO" id="GO:0003677">
    <property type="term" value="F:DNA binding"/>
    <property type="evidence" value="ECO:0007669"/>
    <property type="project" value="InterPro"/>
</dbReference>
<dbReference type="STRING" id="290340.AAur_2240"/>
<dbReference type="Pfam" id="PF02452">
    <property type="entry name" value="PemK_toxin"/>
    <property type="match status" value="1"/>
</dbReference>
<evidence type="ECO:0000256" key="1">
    <source>
        <dbReference type="SAM" id="MobiDB-lite"/>
    </source>
</evidence>